<evidence type="ECO:0000313" key="2">
    <source>
        <dbReference type="Proteomes" id="UP000689195"/>
    </source>
</evidence>
<dbReference type="Proteomes" id="UP000689195">
    <property type="component" value="Unassembled WGS sequence"/>
</dbReference>
<dbReference type="AlphaFoldDB" id="A0A8S1ULM2"/>
<reference evidence="1" key="1">
    <citation type="submission" date="2021-01" db="EMBL/GenBank/DDBJ databases">
        <authorList>
            <consortium name="Genoscope - CEA"/>
            <person name="William W."/>
        </authorList>
    </citation>
    <scope>NUCLEOTIDE SEQUENCE</scope>
</reference>
<dbReference type="EMBL" id="CAJJDO010000042">
    <property type="protein sequence ID" value="CAD8165304.1"/>
    <property type="molecule type" value="Genomic_DNA"/>
</dbReference>
<name>A0A8S1ULM2_9CILI</name>
<keyword evidence="2" id="KW-1185">Reference proteome</keyword>
<protein>
    <submittedName>
        <fullName evidence="1">Uncharacterized protein</fullName>
    </submittedName>
</protein>
<sequence>MKIYTLNPIDNQYMNSEDVVIGGGKSYCNQYFPIQQCQQKKLILIKNGNSLIFVKVILPFKEIIILQKKIISISKLADIFKNEKSLDFLHYQIYGTLSKD</sequence>
<gene>
    <name evidence="1" type="ORF">PPENT_87.1.T0420144</name>
</gene>
<comment type="caution">
    <text evidence="1">The sequence shown here is derived from an EMBL/GenBank/DDBJ whole genome shotgun (WGS) entry which is preliminary data.</text>
</comment>
<proteinExistence type="predicted"/>
<organism evidence="1 2">
    <name type="scientific">Paramecium pentaurelia</name>
    <dbReference type="NCBI Taxonomy" id="43138"/>
    <lineage>
        <taxon>Eukaryota</taxon>
        <taxon>Sar</taxon>
        <taxon>Alveolata</taxon>
        <taxon>Ciliophora</taxon>
        <taxon>Intramacronucleata</taxon>
        <taxon>Oligohymenophorea</taxon>
        <taxon>Peniculida</taxon>
        <taxon>Parameciidae</taxon>
        <taxon>Paramecium</taxon>
    </lineage>
</organism>
<accession>A0A8S1ULM2</accession>
<evidence type="ECO:0000313" key="1">
    <source>
        <dbReference type="EMBL" id="CAD8165304.1"/>
    </source>
</evidence>